<dbReference type="Proteomes" id="UP001237642">
    <property type="component" value="Unassembled WGS sequence"/>
</dbReference>
<sequence>MARAISRNGIKSQADDKEPGETEDAFPVELNTSKKYEIHEATDGIIEQNNQAEGIHESSSNYVDNLVRSHYLLSENGNMQPDDGLHSGDNAAWRTRASPVRQWTSKLPPREVEISESSSKLPSDSKENTLKEKLLEARTRGQRSRSRLKGSNFLFRL</sequence>
<reference evidence="2" key="1">
    <citation type="submission" date="2023-02" db="EMBL/GenBank/DDBJ databases">
        <title>Genome of toxic invasive species Heracleum sosnowskyi carries increased number of genes despite the absence of recent whole-genome duplications.</title>
        <authorList>
            <person name="Schelkunov M."/>
            <person name="Shtratnikova V."/>
            <person name="Makarenko M."/>
            <person name="Klepikova A."/>
            <person name="Omelchenko D."/>
            <person name="Novikova G."/>
            <person name="Obukhova E."/>
            <person name="Bogdanov V."/>
            <person name="Penin A."/>
            <person name="Logacheva M."/>
        </authorList>
    </citation>
    <scope>NUCLEOTIDE SEQUENCE</scope>
    <source>
        <strain evidence="2">Hsosn_3</strain>
        <tissue evidence="2">Leaf</tissue>
    </source>
</reference>
<evidence type="ECO:0000313" key="2">
    <source>
        <dbReference type="EMBL" id="KAK1378185.1"/>
    </source>
</evidence>
<comment type="caution">
    <text evidence="2">The sequence shown here is derived from an EMBL/GenBank/DDBJ whole genome shotgun (WGS) entry which is preliminary data.</text>
</comment>
<protein>
    <submittedName>
        <fullName evidence="2">Uncharacterized protein</fullName>
    </submittedName>
</protein>
<feature type="region of interest" description="Disordered" evidence="1">
    <location>
        <begin position="1"/>
        <end position="34"/>
    </location>
</feature>
<keyword evidence="3" id="KW-1185">Reference proteome</keyword>
<proteinExistence type="predicted"/>
<dbReference type="EMBL" id="JAUIZM010000006">
    <property type="protein sequence ID" value="KAK1378185.1"/>
    <property type="molecule type" value="Genomic_DNA"/>
</dbReference>
<feature type="compositionally biased region" description="Basic and acidic residues" evidence="1">
    <location>
        <begin position="123"/>
        <end position="139"/>
    </location>
</feature>
<organism evidence="2 3">
    <name type="scientific">Heracleum sosnowskyi</name>
    <dbReference type="NCBI Taxonomy" id="360622"/>
    <lineage>
        <taxon>Eukaryota</taxon>
        <taxon>Viridiplantae</taxon>
        <taxon>Streptophyta</taxon>
        <taxon>Embryophyta</taxon>
        <taxon>Tracheophyta</taxon>
        <taxon>Spermatophyta</taxon>
        <taxon>Magnoliopsida</taxon>
        <taxon>eudicotyledons</taxon>
        <taxon>Gunneridae</taxon>
        <taxon>Pentapetalae</taxon>
        <taxon>asterids</taxon>
        <taxon>campanulids</taxon>
        <taxon>Apiales</taxon>
        <taxon>Apiaceae</taxon>
        <taxon>Apioideae</taxon>
        <taxon>apioid superclade</taxon>
        <taxon>Tordylieae</taxon>
        <taxon>Tordyliinae</taxon>
        <taxon>Heracleum</taxon>
    </lineage>
</organism>
<evidence type="ECO:0000256" key="1">
    <source>
        <dbReference type="SAM" id="MobiDB-lite"/>
    </source>
</evidence>
<gene>
    <name evidence="2" type="ORF">POM88_024929</name>
</gene>
<dbReference type="AlphaFoldDB" id="A0AAD8I3Z6"/>
<feature type="region of interest" description="Disordered" evidence="1">
    <location>
        <begin position="74"/>
        <end position="146"/>
    </location>
</feature>
<reference evidence="2" key="2">
    <citation type="submission" date="2023-05" db="EMBL/GenBank/DDBJ databases">
        <authorList>
            <person name="Schelkunov M.I."/>
        </authorList>
    </citation>
    <scope>NUCLEOTIDE SEQUENCE</scope>
    <source>
        <strain evidence="2">Hsosn_3</strain>
        <tissue evidence="2">Leaf</tissue>
    </source>
</reference>
<accession>A0AAD8I3Z6</accession>
<evidence type="ECO:0000313" key="3">
    <source>
        <dbReference type="Proteomes" id="UP001237642"/>
    </source>
</evidence>
<name>A0AAD8I3Z6_9APIA</name>